<dbReference type="InterPro" id="IPR055346">
    <property type="entry name" value="Fe-S_cluster_assembly_SufBD"/>
</dbReference>
<reference evidence="4 5" key="1">
    <citation type="submission" date="2014-09" db="EMBL/GenBank/DDBJ databases">
        <authorList>
            <person name="Urmite Genomes Urmite Genomes"/>
        </authorList>
    </citation>
    <scope>NUCLEOTIDE SEQUENCE [LARGE SCALE GENOMIC DNA]</scope>
    <source>
        <strain evidence="4 5">ES2</strain>
    </source>
</reference>
<dbReference type="Pfam" id="PF19295">
    <property type="entry name" value="SufBD_N"/>
    <property type="match status" value="1"/>
</dbReference>
<dbReference type="InterPro" id="IPR037284">
    <property type="entry name" value="SUF_FeS_clus_asmbl_SufBD_sf"/>
</dbReference>
<comment type="similarity">
    <text evidence="1">Belongs to the iron-sulfur cluster assembly SufBD family.</text>
</comment>
<evidence type="ECO:0000259" key="3">
    <source>
        <dbReference type="Pfam" id="PF19295"/>
    </source>
</evidence>
<proteinExistence type="inferred from homology"/>
<dbReference type="PANTHER" id="PTHR30508:SF1">
    <property type="entry name" value="UPF0051 PROTEIN ABCI8, CHLOROPLASTIC-RELATED"/>
    <property type="match status" value="1"/>
</dbReference>
<evidence type="ECO:0000259" key="2">
    <source>
        <dbReference type="Pfam" id="PF01458"/>
    </source>
</evidence>
<dbReference type="SUPFAM" id="SSF101960">
    <property type="entry name" value="Stabilizer of iron transporter SufD"/>
    <property type="match status" value="1"/>
</dbReference>
<evidence type="ECO:0000313" key="5">
    <source>
        <dbReference type="Proteomes" id="UP000043699"/>
    </source>
</evidence>
<name>A0A098EPY3_9BACL</name>
<evidence type="ECO:0000256" key="1">
    <source>
        <dbReference type="ARBA" id="ARBA00043967"/>
    </source>
</evidence>
<dbReference type="InterPro" id="IPR011542">
    <property type="entry name" value="SUF_FeS_clus_asmbl_SufD"/>
</dbReference>
<dbReference type="AlphaFoldDB" id="A0A098EPY3"/>
<sequence length="440" mass="48547">MEGETNVTVETNIKVTEQDVRSFSASHKEPEEFTNLRIQALAAAEALPLPKPDKTKIDKWNFTEFPVHAVESSTYSSLEELPEEVKSVVDLEQKNIYIQHNNTPAYSALSEDLKAKGVILTDIFTAIREHSDLVGKYFMKEAVRAEEHKLTSLHAALLNGGVFLYVPKNVEIEEPVQVVFIHDDEQASLFNHVLVVADTSSKVTYVENYFSTIPHSNGLANIVSEVIAEDNASITYGAVDVLAEGFTTYVNRRGIAKRDARIEWAIGMMNDSDTISENTTHLIGDNSIGDTKMVVVGRGTQKQNFTTQVIHWGKNSDGQILKHGVMKDSASSIFNGIGKIEHGATKANAEQESRVLMLSPAARGDANPILLIDEDDVTAGHAASVGRVDPLQLYYLMSRGITKQEAERLVIHGFLAPVVNVLPIEGVKKQLTEVIERKVR</sequence>
<dbReference type="PANTHER" id="PTHR30508">
    <property type="entry name" value="FES CLUSTER ASSEMBLY PROTEIN SUF"/>
    <property type="match status" value="1"/>
</dbReference>
<keyword evidence="5" id="KW-1185">Reference proteome</keyword>
<evidence type="ECO:0000313" key="4">
    <source>
        <dbReference type="EMBL" id="CEG23386.1"/>
    </source>
</evidence>
<feature type="domain" description="SUF system FeS cluster assembly SufBD N-terminal" evidence="3">
    <location>
        <begin position="97"/>
        <end position="178"/>
    </location>
</feature>
<accession>A0A098EPY3</accession>
<dbReference type="Proteomes" id="UP000043699">
    <property type="component" value="Unassembled WGS sequence"/>
</dbReference>
<dbReference type="NCBIfam" id="TIGR01981">
    <property type="entry name" value="sufD"/>
    <property type="match status" value="1"/>
</dbReference>
<feature type="domain" description="SUF system FeS cluster assembly SufBD core" evidence="2">
    <location>
        <begin position="181"/>
        <end position="414"/>
    </location>
</feature>
<dbReference type="InterPro" id="IPR000825">
    <property type="entry name" value="SUF_FeS_clus_asmbl_SufBD_core"/>
</dbReference>
<gene>
    <name evidence="4" type="primary">sufB_2</name>
    <name evidence="4" type="ORF">BN1080_02361</name>
</gene>
<dbReference type="Pfam" id="PF01458">
    <property type="entry name" value="SUFBD_core"/>
    <property type="match status" value="1"/>
</dbReference>
<protein>
    <submittedName>
        <fullName evidence="4">FeS cluster assembly protein SufB</fullName>
    </submittedName>
</protein>
<dbReference type="InterPro" id="IPR045595">
    <property type="entry name" value="SufBD_N"/>
</dbReference>
<dbReference type="EMBL" id="CCXS01000001">
    <property type="protein sequence ID" value="CEG23386.1"/>
    <property type="molecule type" value="Genomic_DNA"/>
</dbReference>
<dbReference type="GO" id="GO:0016226">
    <property type="term" value="P:iron-sulfur cluster assembly"/>
    <property type="evidence" value="ECO:0007669"/>
    <property type="project" value="InterPro"/>
</dbReference>
<organism evidence="4 5">
    <name type="scientific">Planococcus massiliensis</name>
    <dbReference type="NCBI Taxonomy" id="1499687"/>
    <lineage>
        <taxon>Bacteria</taxon>
        <taxon>Bacillati</taxon>
        <taxon>Bacillota</taxon>
        <taxon>Bacilli</taxon>
        <taxon>Bacillales</taxon>
        <taxon>Caryophanaceae</taxon>
        <taxon>Planococcus</taxon>
    </lineage>
</organism>
<dbReference type="STRING" id="1499687.BN1080_02361"/>